<keyword evidence="6" id="KW-1185">Reference proteome</keyword>
<feature type="chain" id="PRO_5040404644" evidence="2">
    <location>
        <begin position="16"/>
        <end position="594"/>
    </location>
</feature>
<evidence type="ECO:0000313" key="6">
    <source>
        <dbReference type="Proteomes" id="UP000800093"/>
    </source>
</evidence>
<comment type="caution">
    <text evidence="5">The sequence shown here is derived from an EMBL/GenBank/DDBJ whole genome shotgun (WGS) entry which is preliminary data.</text>
</comment>
<proteinExistence type="inferred from homology"/>
<dbReference type="Gene3D" id="3.40.710.10">
    <property type="entry name" value="DD-peptidase/beta-lactamase superfamily"/>
    <property type="match status" value="2"/>
</dbReference>
<accession>A0A9P4KCM1</accession>
<keyword evidence="2" id="KW-0732">Signal</keyword>
<dbReference type="PANTHER" id="PTHR22935:SF95">
    <property type="entry name" value="BETA-LACTAMASE-LIKE 1-RELATED"/>
    <property type="match status" value="1"/>
</dbReference>
<dbReference type="AlphaFoldDB" id="A0A9P4KCM1"/>
<dbReference type="SUPFAM" id="SSF56601">
    <property type="entry name" value="beta-lactamase/transpeptidase-like"/>
    <property type="match status" value="1"/>
</dbReference>
<feature type="domain" description="Beta-lactamase-related" evidence="3">
    <location>
        <begin position="91"/>
        <end position="414"/>
    </location>
</feature>
<name>A0A9P4KCM1_9PLEO</name>
<evidence type="ECO:0000256" key="1">
    <source>
        <dbReference type="ARBA" id="ARBA00038473"/>
    </source>
</evidence>
<evidence type="ECO:0000259" key="4">
    <source>
        <dbReference type="Pfam" id="PF26335"/>
    </source>
</evidence>
<dbReference type="InterPro" id="IPR001466">
    <property type="entry name" value="Beta-lactam-related"/>
</dbReference>
<dbReference type="Proteomes" id="UP000800093">
    <property type="component" value="Unassembled WGS sequence"/>
</dbReference>
<dbReference type="OrthoDB" id="5946976at2759"/>
<evidence type="ECO:0000256" key="2">
    <source>
        <dbReference type="SAM" id="SignalP"/>
    </source>
</evidence>
<comment type="similarity">
    <text evidence="1">Belongs to the beta-lactamase family.</text>
</comment>
<dbReference type="InterPro" id="IPR051478">
    <property type="entry name" value="Beta-lactamase-like_AB/R"/>
</dbReference>
<dbReference type="Pfam" id="PF00144">
    <property type="entry name" value="Beta-lactamase"/>
    <property type="match status" value="1"/>
</dbReference>
<dbReference type="EMBL" id="ML986601">
    <property type="protein sequence ID" value="KAF2266120.1"/>
    <property type="molecule type" value="Genomic_DNA"/>
</dbReference>
<sequence length="594" mass="66341">MLLVVGFLWITLAHASCYGRSPAHPLPEYRRDDALLKRTFQSIDATIDTAVAASAFDRTSFSIEVTSSKESLWSRHHTARERNASRPDIPIVNGDALYRIASITKVFTTLGILYQHAAGNLSLDDPVTKYVEELEAKQKGTIPWKNITLRSLASQLSGIPRDFAQGDLINQLSEFPYTPVDLGFPPVSREGLPECDEYAPNYIPPCDEHGMKANCKDISTANNISVDLLRALKSKAPIFAPNQKSTYSNLAFEILGVVIENVTGQSYESYINDAIFRPLGMTKSTFSKPPDSAGVIPLGPQYWDVDEGCQNPTGGIYSSSVDLSKFLRYVLANYNGITHALNWANPVSPSVGIYSLYGMPWEIMHTDKILPDSGRMVRFITKGGGLPGYTSIIVFVPEYDLGITILVAGDNEPDLMGKLREIVTIRLVRAADEIALQQLRERYSGTFVSPESNVNSTLSLQVDHRGLIITAFVSNSTDVCSVFSEFLIRPDRPWYVQMIPTMLYRDEKEQKGERWRFIFAEERIGKNQDVWDDFCLENVDGVRYADLAIFEAVFWDGPGKSVDTIELTGFRAKLVRDKQSGFQAGYEEQDVMEL</sequence>
<organism evidence="5 6">
    <name type="scientific">Lojkania enalia</name>
    <dbReference type="NCBI Taxonomy" id="147567"/>
    <lineage>
        <taxon>Eukaryota</taxon>
        <taxon>Fungi</taxon>
        <taxon>Dikarya</taxon>
        <taxon>Ascomycota</taxon>
        <taxon>Pezizomycotina</taxon>
        <taxon>Dothideomycetes</taxon>
        <taxon>Pleosporomycetidae</taxon>
        <taxon>Pleosporales</taxon>
        <taxon>Pleosporales incertae sedis</taxon>
        <taxon>Lojkania</taxon>
    </lineage>
</organism>
<evidence type="ECO:0000259" key="3">
    <source>
        <dbReference type="Pfam" id="PF00144"/>
    </source>
</evidence>
<gene>
    <name evidence="5" type="ORF">CC78DRAFT_531977</name>
</gene>
<dbReference type="InterPro" id="IPR058664">
    <property type="entry name" value="ARB_00930-like_C"/>
</dbReference>
<dbReference type="Pfam" id="PF26335">
    <property type="entry name" value="ARB_00930_C"/>
    <property type="match status" value="1"/>
</dbReference>
<feature type="signal peptide" evidence="2">
    <location>
        <begin position="1"/>
        <end position="15"/>
    </location>
</feature>
<evidence type="ECO:0000313" key="5">
    <source>
        <dbReference type="EMBL" id="KAF2266120.1"/>
    </source>
</evidence>
<protein>
    <submittedName>
        <fullName evidence="5">Beta-lactamase family protein</fullName>
    </submittedName>
</protein>
<feature type="domain" description="Beta-lactamase-like ARB-00930-like C-terminal" evidence="4">
    <location>
        <begin position="436"/>
        <end position="577"/>
    </location>
</feature>
<dbReference type="InterPro" id="IPR012338">
    <property type="entry name" value="Beta-lactam/transpept-like"/>
</dbReference>
<dbReference type="PANTHER" id="PTHR22935">
    <property type="entry name" value="PENICILLIN-BINDING PROTEIN"/>
    <property type="match status" value="1"/>
</dbReference>
<reference evidence="6" key="1">
    <citation type="journal article" date="2020" name="Stud. Mycol.">
        <title>101 Dothideomycetes genomes: A test case for predicting lifestyles and emergence of pathogens.</title>
        <authorList>
            <person name="Haridas S."/>
            <person name="Albert R."/>
            <person name="Binder M."/>
            <person name="Bloem J."/>
            <person name="LaButti K."/>
            <person name="Salamov A."/>
            <person name="Andreopoulos B."/>
            <person name="Baker S."/>
            <person name="Barry K."/>
            <person name="Bills G."/>
            <person name="Bluhm B."/>
            <person name="Cannon C."/>
            <person name="Castanera R."/>
            <person name="Culley D."/>
            <person name="Daum C."/>
            <person name="Ezra D."/>
            <person name="Gonzalez J."/>
            <person name="Henrissat B."/>
            <person name="Kuo A."/>
            <person name="Liang C."/>
            <person name="Lipzen A."/>
            <person name="Lutzoni F."/>
            <person name="Magnuson J."/>
            <person name="Mondo S."/>
            <person name="Nolan M."/>
            <person name="Ohm R."/>
            <person name="Pangilinan J."/>
            <person name="Park H.-J."/>
            <person name="Ramirez L."/>
            <person name="Alfaro M."/>
            <person name="Sun H."/>
            <person name="Tritt A."/>
            <person name="Yoshinaga Y."/>
            <person name="Zwiers L.-H."/>
            <person name="Turgeon B."/>
            <person name="Goodwin S."/>
            <person name="Spatafora J."/>
            <person name="Crous P."/>
            <person name="Grigoriev I."/>
        </authorList>
    </citation>
    <scope>NUCLEOTIDE SEQUENCE [LARGE SCALE GENOMIC DNA]</scope>
    <source>
        <strain evidence="6">CBS 304.66</strain>
    </source>
</reference>